<keyword evidence="2" id="KW-1185">Reference proteome</keyword>
<evidence type="ECO:0000313" key="1">
    <source>
        <dbReference type="EMBL" id="TKW48398.1"/>
    </source>
</evidence>
<dbReference type="EMBL" id="PJEX01001068">
    <property type="protein sequence ID" value="TKW48398.1"/>
    <property type="molecule type" value="Genomic_DNA"/>
</dbReference>
<sequence>MPRSNLPVISGHDCGISRRAIVEAHSVAKAQPPGYGDWIELFPSFAHLEASALQPVPHHSAGNCL</sequence>
<organism evidence="1 2">
    <name type="scientific">Colletotrichum tanaceti</name>
    <dbReference type="NCBI Taxonomy" id="1306861"/>
    <lineage>
        <taxon>Eukaryota</taxon>
        <taxon>Fungi</taxon>
        <taxon>Dikarya</taxon>
        <taxon>Ascomycota</taxon>
        <taxon>Pezizomycotina</taxon>
        <taxon>Sordariomycetes</taxon>
        <taxon>Hypocreomycetidae</taxon>
        <taxon>Glomerellales</taxon>
        <taxon>Glomerellaceae</taxon>
        <taxon>Colletotrichum</taxon>
        <taxon>Colletotrichum destructivum species complex</taxon>
    </lineage>
</organism>
<proteinExistence type="predicted"/>
<evidence type="ECO:0000313" key="2">
    <source>
        <dbReference type="Proteomes" id="UP000310108"/>
    </source>
</evidence>
<comment type="caution">
    <text evidence="1">The sequence shown here is derived from an EMBL/GenBank/DDBJ whole genome shotgun (WGS) entry which is preliminary data.</text>
</comment>
<reference evidence="1 2" key="1">
    <citation type="journal article" date="2019" name="PLoS ONE">
        <title>Comparative genome analysis indicates high evolutionary potential of pathogenicity genes in Colletotrichum tanaceti.</title>
        <authorList>
            <person name="Lelwala R.V."/>
            <person name="Korhonen P.K."/>
            <person name="Young N.D."/>
            <person name="Scott J.B."/>
            <person name="Ades P.A."/>
            <person name="Gasser R.B."/>
            <person name="Taylor P.W.J."/>
        </authorList>
    </citation>
    <scope>NUCLEOTIDE SEQUENCE [LARGE SCALE GENOMIC DNA]</scope>
    <source>
        <strain evidence="1">BRIP57314</strain>
    </source>
</reference>
<accession>A0A4U6WZ37</accession>
<name>A0A4U6WZ37_9PEZI</name>
<dbReference type="Proteomes" id="UP000310108">
    <property type="component" value="Unassembled WGS sequence"/>
</dbReference>
<protein>
    <submittedName>
        <fullName evidence="1">Uncharacterized protein</fullName>
    </submittedName>
</protein>
<dbReference type="OrthoDB" id="5362512at2759"/>
<gene>
    <name evidence="1" type="ORF">CTA1_7980</name>
</gene>
<dbReference type="AlphaFoldDB" id="A0A4U6WZ37"/>